<comment type="pathway">
    <text evidence="1">Secondary metabolite biosynthesis.</text>
</comment>
<dbReference type="InterPro" id="IPR001227">
    <property type="entry name" value="Ac_transferase_dom_sf"/>
</dbReference>
<dbReference type="InterPro" id="IPR009081">
    <property type="entry name" value="PP-bd_ACP"/>
</dbReference>
<dbReference type="OMA" id="DIDIHTH"/>
<dbReference type="InterPro" id="IPR014031">
    <property type="entry name" value="Ketoacyl_synth_C"/>
</dbReference>
<dbReference type="InterPro" id="IPR036736">
    <property type="entry name" value="ACP-like_sf"/>
</dbReference>
<dbReference type="InterPro" id="IPR016036">
    <property type="entry name" value="Malonyl_transacylase_ACP-bd"/>
</dbReference>
<keyword evidence="3" id="KW-0597">Phosphoprotein</keyword>
<dbReference type="RefSeq" id="XP_001835415.2">
    <property type="nucleotide sequence ID" value="XM_001835363.2"/>
</dbReference>
<dbReference type="OrthoDB" id="329835at2759"/>
<dbReference type="SUPFAM" id="SSF53901">
    <property type="entry name" value="Thiolase-like"/>
    <property type="match status" value="1"/>
</dbReference>
<dbReference type="PROSITE" id="PS52019">
    <property type="entry name" value="PKS_MFAS_DH"/>
    <property type="match status" value="1"/>
</dbReference>
<proteinExistence type="predicted"/>
<dbReference type="GeneID" id="6011947"/>
<dbReference type="Pfam" id="PF00550">
    <property type="entry name" value="PP-binding"/>
    <property type="match status" value="1"/>
</dbReference>
<dbReference type="Gene3D" id="3.40.50.1820">
    <property type="entry name" value="alpha/beta hydrolase"/>
    <property type="match status" value="1"/>
</dbReference>
<dbReference type="CDD" id="cd00833">
    <property type="entry name" value="PKS"/>
    <property type="match status" value="1"/>
</dbReference>
<feature type="region of interest" description="C-terminal hotdog fold" evidence="6">
    <location>
        <begin position="1152"/>
        <end position="1307"/>
    </location>
</feature>
<dbReference type="Gene3D" id="1.10.1200.10">
    <property type="entry name" value="ACP-like"/>
    <property type="match status" value="1"/>
</dbReference>
<dbReference type="EMBL" id="AACS02000008">
    <property type="protein sequence ID" value="EAU86383.2"/>
    <property type="molecule type" value="Genomic_DNA"/>
</dbReference>
<sequence length="1728" mass="190182">MEFSPALMATDGTLITGRSKHPWQAIFAHRKLLPHLDPDMSLEARPERLTPPTAAGKEFVNLHQSEGIFPLRSVPRSVSEAVCSTYQPTSAIAVVGMAFRTPGGSDVESLWEVLTSGTSTLSQIPSSRFDYGDYVERALPGRSMAVSTGNFLEDVDFFDNELFAISPREARVMDPQQRLLLHVASEALQDAGYVPGASPTFDPETFGVFVGAATSDYVHNLRENIDLHYSTGTLSALLSGRISYAMSFGGPSIVVDTACSSSGVALYQAVRSLQSGDSNAALAGGVNVISSPDLFLGLDAGRFLTQSGQPRPFDANAEGYSRAEGCVLFVLKRLEDAVRENDRILGVIDAIEVNQSGRASSITRTHAPTQTALLKKLLVRAQVDPRDVHVIEAHAAGTKVGDTTEIQAIRNVFDTGDRNHRPLYLTSIKANLGHLEAASGATSLIKVLLMLRHQTIPRQIGVATLNPALTEPPTHPILVPNEPIRWTAETKPRYAVINNYGAAGSNVAILVREFVQRGSTAPLSPNLQFTFGLSAPREEKLQAWREKMLGWLEGGENSDASNLDIAYTSTARRQLYDYRLSFPCTNDRATIIQMLRTAQVQKVNSKYPFVIFVFSGQGCQYRGMGADLYHASETFRSDVDTCARLALNLGARSFLPVLLDRRFDPAGIDESLEEQLALFAFEYSLARLWMSWGVRPAAVVGHSFGEYASLVTAGVLSLEDAISIIKIRTQLVQHHTTGRRNSSMLAVHLDPDRAKVLLDTLPEFAERNDLDIACYNSSEHCTLSGPLDQLQAFQAFLEKEHVRSTILRIPAAYHSSHLASIVEPFTLALQSTTFRPPTVPIASSVTGRLVQVGDSTSIDASYLASQPVRPVLFQQAVHSLLAHVDQKAQGALLTWVEIGPQHGHLSLLRSNEAMPADSLYLASSKKDEAPFRSLSVSLSQLYMTRVEVDWRAVFGLFGDARCVGLPFMPFHGSRFWVPYEDPSFSRHRRITVTTAFRGFCVQRPAQDNRYTARFVLPVEHYSEMIRGHQVKGFPLCPASIYFDIAINGVFEVGGYLRHHDPRTVRLEGVKFVRPLVSDGRAEVFILTVVLESSTQTRYSFTIGSAATSAQHEVTLHAQGYFNDSSSAQTSAELSSLLPFTASRIEALHNDHNSDLDVLLPSTIYDVIFPRIVCYAQEYRAFDRVVVAADRREAYGVMKLPEKTFQGTFVVHPVYLDAMVHIAGFLVNMRATEQSAYLCTDVGSLTLLREAFEYDAVYSVYCSLGASESSADAVEVGTVVMASRMGIKSIVARVEGARFQRISLGGFVKSLSTTADTVSTASPTLSAVDTLVSSIDPPPDSCIPDLKQLLSSTLHIPLANIQDTSSFASLGLDSFASIELRHKLRSQHRLKLPSDFFQRHSTVHEAQTYIEYTTPRHRMDPDPVRKGRGLYLIHPSKAESLKAPLVLVHDGSGLTTGYDNLLDIGRDVWGIEDPYFGMKCWTSLEEMISVYADLIMGNIEGNIILGGWSFGGIVAYEIVKHIRGQLSKQQTEHDFPQPCRVRVIGLLLLDSPCPLDRVYLSESLIDFILGIREDDLKSESDTNNKLPLESIVKAHLQHCVSLLRRHYEPALDSVINQHLGAPSKLSIPSNSGYSVLVVLLVCKEGFRLPSTQAPCLQEDVEDAVHPWFSDRKDLSAVVGSWKQFVDLDVDVSVRPVDGNHFDLFARNRVGSTSGAIQQACDIMDGQRYP</sequence>
<dbReference type="InterPro" id="IPR014030">
    <property type="entry name" value="Ketoacyl_synth_N"/>
</dbReference>
<dbReference type="GO" id="GO:0006633">
    <property type="term" value="P:fatty acid biosynthetic process"/>
    <property type="evidence" value="ECO:0007669"/>
    <property type="project" value="InterPro"/>
</dbReference>
<dbReference type="InterPro" id="IPR050091">
    <property type="entry name" value="PKS_NRPS_Biosynth_Enz"/>
</dbReference>
<dbReference type="GO" id="GO:0044550">
    <property type="term" value="P:secondary metabolite biosynthetic process"/>
    <property type="evidence" value="ECO:0007669"/>
    <property type="project" value="TreeGrafter"/>
</dbReference>
<dbReference type="Pfam" id="PF14765">
    <property type="entry name" value="PS-DH"/>
    <property type="match status" value="1"/>
</dbReference>
<dbReference type="SUPFAM" id="SSF52151">
    <property type="entry name" value="FabD/lysophospholipase-like"/>
    <property type="match status" value="1"/>
</dbReference>
<dbReference type="InterPro" id="IPR016035">
    <property type="entry name" value="Acyl_Trfase/lysoPLipase"/>
</dbReference>
<dbReference type="PROSITE" id="PS00606">
    <property type="entry name" value="KS3_1"/>
    <property type="match status" value="1"/>
</dbReference>
<dbReference type="PROSITE" id="PS50075">
    <property type="entry name" value="CARRIER"/>
    <property type="match status" value="1"/>
</dbReference>
<evidence type="ECO:0000259" key="7">
    <source>
        <dbReference type="PROSITE" id="PS50075"/>
    </source>
</evidence>
<dbReference type="InParanoid" id="A8NPV9"/>
<reference evidence="10 11" key="1">
    <citation type="journal article" date="2010" name="Proc. Natl. Acad. Sci. U.S.A.">
        <title>Insights into evolution of multicellular fungi from the assembled chromosomes of the mushroom Coprinopsis cinerea (Coprinus cinereus).</title>
        <authorList>
            <person name="Stajich J.E."/>
            <person name="Wilke S.K."/>
            <person name="Ahren D."/>
            <person name="Au C.H."/>
            <person name="Birren B.W."/>
            <person name="Borodovsky M."/>
            <person name="Burns C."/>
            <person name="Canback B."/>
            <person name="Casselton L.A."/>
            <person name="Cheng C.K."/>
            <person name="Deng J."/>
            <person name="Dietrich F.S."/>
            <person name="Fargo D.C."/>
            <person name="Farman M.L."/>
            <person name="Gathman A.C."/>
            <person name="Goldberg J."/>
            <person name="Guigo R."/>
            <person name="Hoegger P.J."/>
            <person name="Hooker J.B."/>
            <person name="Huggins A."/>
            <person name="James T.Y."/>
            <person name="Kamada T."/>
            <person name="Kilaru S."/>
            <person name="Kodira C."/>
            <person name="Kues U."/>
            <person name="Kupfer D."/>
            <person name="Kwan H.S."/>
            <person name="Lomsadze A."/>
            <person name="Li W."/>
            <person name="Lilly W.W."/>
            <person name="Ma L.J."/>
            <person name="Mackey A.J."/>
            <person name="Manning G."/>
            <person name="Martin F."/>
            <person name="Muraguchi H."/>
            <person name="Natvig D.O."/>
            <person name="Palmerini H."/>
            <person name="Ramesh M.A."/>
            <person name="Rehmeyer C.J."/>
            <person name="Roe B.A."/>
            <person name="Shenoy N."/>
            <person name="Stanke M."/>
            <person name="Ter-Hovhannisyan V."/>
            <person name="Tunlid A."/>
            <person name="Velagapudi R."/>
            <person name="Vision T.J."/>
            <person name="Zeng Q."/>
            <person name="Zolan M.E."/>
            <person name="Pukkila P.J."/>
        </authorList>
    </citation>
    <scope>NUCLEOTIDE SEQUENCE [LARGE SCALE GENOMIC DNA]</scope>
    <source>
        <strain evidence="11">Okayama-7 / 130 / ATCC MYA-4618 / FGSC 9003</strain>
    </source>
</reference>
<evidence type="ECO:0000313" key="11">
    <source>
        <dbReference type="Proteomes" id="UP000001861"/>
    </source>
</evidence>
<keyword evidence="5" id="KW-0843">Virulence</keyword>
<organism evidence="10 11">
    <name type="scientific">Coprinopsis cinerea (strain Okayama-7 / 130 / ATCC MYA-4618 / FGSC 9003)</name>
    <name type="common">Inky cap fungus</name>
    <name type="synonym">Hormographiella aspergillata</name>
    <dbReference type="NCBI Taxonomy" id="240176"/>
    <lineage>
        <taxon>Eukaryota</taxon>
        <taxon>Fungi</taxon>
        <taxon>Dikarya</taxon>
        <taxon>Basidiomycota</taxon>
        <taxon>Agaricomycotina</taxon>
        <taxon>Agaricomycetes</taxon>
        <taxon>Agaricomycetidae</taxon>
        <taxon>Agaricales</taxon>
        <taxon>Agaricineae</taxon>
        <taxon>Psathyrellaceae</taxon>
        <taxon>Coprinopsis</taxon>
    </lineage>
</organism>
<dbReference type="NCBIfam" id="TIGR04532">
    <property type="entry name" value="PT_fungal_PKS"/>
    <property type="match status" value="1"/>
</dbReference>
<protein>
    <submittedName>
        <fullName evidence="10">Polyketide synthase</fullName>
    </submittedName>
</protein>
<evidence type="ECO:0000256" key="6">
    <source>
        <dbReference type="PROSITE-ProRule" id="PRU01363"/>
    </source>
</evidence>
<dbReference type="Gene3D" id="3.40.366.10">
    <property type="entry name" value="Malonyl-Coenzyme A Acyl Carrier Protein, domain 2"/>
    <property type="match status" value="1"/>
</dbReference>
<dbReference type="KEGG" id="cci:CC1G_05377"/>
<dbReference type="InterPro" id="IPR018201">
    <property type="entry name" value="Ketoacyl_synth_AS"/>
</dbReference>
<dbReference type="SMART" id="SM00825">
    <property type="entry name" value="PKS_KS"/>
    <property type="match status" value="1"/>
</dbReference>
<feature type="domain" description="Carrier" evidence="7">
    <location>
        <begin position="1336"/>
        <end position="1413"/>
    </location>
</feature>
<dbReference type="PANTHER" id="PTHR43775">
    <property type="entry name" value="FATTY ACID SYNTHASE"/>
    <property type="match status" value="1"/>
</dbReference>
<dbReference type="InterPro" id="IPR020841">
    <property type="entry name" value="PKS_Beta-ketoAc_synthase_dom"/>
</dbReference>
<evidence type="ECO:0000256" key="5">
    <source>
        <dbReference type="ARBA" id="ARBA00023026"/>
    </source>
</evidence>
<dbReference type="InterPro" id="IPR016039">
    <property type="entry name" value="Thiolase-like"/>
</dbReference>
<dbReference type="Gene3D" id="3.30.70.3290">
    <property type="match status" value="1"/>
</dbReference>
<dbReference type="SMR" id="A8NPV9"/>
<dbReference type="InterPro" id="IPR030918">
    <property type="entry name" value="PT_fungal_PKS"/>
</dbReference>
<keyword evidence="2" id="KW-0596">Phosphopantetheine</keyword>
<keyword evidence="4" id="KW-0808">Transferase</keyword>
<dbReference type="SMART" id="SM01294">
    <property type="entry name" value="PKS_PP_betabranch"/>
    <property type="match status" value="1"/>
</dbReference>
<dbReference type="SUPFAM" id="SSF53474">
    <property type="entry name" value="alpha/beta-Hydrolases"/>
    <property type="match status" value="1"/>
</dbReference>
<evidence type="ECO:0000256" key="1">
    <source>
        <dbReference type="ARBA" id="ARBA00005179"/>
    </source>
</evidence>
<evidence type="ECO:0000259" key="9">
    <source>
        <dbReference type="PROSITE" id="PS52019"/>
    </source>
</evidence>
<evidence type="ECO:0000259" key="8">
    <source>
        <dbReference type="PROSITE" id="PS52004"/>
    </source>
</evidence>
<dbReference type="InterPro" id="IPR014043">
    <property type="entry name" value="Acyl_transferase_dom"/>
</dbReference>
<dbReference type="Proteomes" id="UP000001861">
    <property type="component" value="Unassembled WGS sequence"/>
</dbReference>
<dbReference type="HOGENOM" id="CLU_000022_6_4_1"/>
<dbReference type="VEuPathDB" id="FungiDB:CC1G_05377"/>
<dbReference type="SMART" id="SM00827">
    <property type="entry name" value="PKS_AT"/>
    <property type="match status" value="1"/>
</dbReference>
<evidence type="ECO:0000256" key="2">
    <source>
        <dbReference type="ARBA" id="ARBA00022450"/>
    </source>
</evidence>
<name>A8NPV9_COPC7</name>
<gene>
    <name evidence="10" type="ORF">CC1G_05377</name>
</gene>
<feature type="active site" description="Proton acceptor; for dehydratase activity" evidence="6">
    <location>
        <position position="1028"/>
    </location>
</feature>
<dbReference type="STRING" id="240176.A8NPV9"/>
<keyword evidence="11" id="KW-1185">Reference proteome</keyword>
<dbReference type="InterPro" id="IPR049900">
    <property type="entry name" value="PKS_mFAS_DH"/>
</dbReference>
<dbReference type="Pfam" id="PF02801">
    <property type="entry name" value="Ketoacyl-synt_C"/>
    <property type="match status" value="1"/>
</dbReference>
<dbReference type="Gene3D" id="3.40.47.10">
    <property type="match status" value="1"/>
</dbReference>
<dbReference type="GO" id="GO:0004315">
    <property type="term" value="F:3-oxoacyl-[acyl-carrier-protein] synthase activity"/>
    <property type="evidence" value="ECO:0007669"/>
    <property type="project" value="InterPro"/>
</dbReference>
<feature type="region of interest" description="N-terminal hotdog fold" evidence="6">
    <location>
        <begin position="994"/>
        <end position="1128"/>
    </location>
</feature>
<evidence type="ECO:0000256" key="3">
    <source>
        <dbReference type="ARBA" id="ARBA00022553"/>
    </source>
</evidence>
<dbReference type="PROSITE" id="PS52004">
    <property type="entry name" value="KS3_2"/>
    <property type="match status" value="1"/>
</dbReference>
<dbReference type="InterPro" id="IPR029058">
    <property type="entry name" value="AB_hydrolase_fold"/>
</dbReference>
<dbReference type="eggNOG" id="KOG1202">
    <property type="taxonomic scope" value="Eukaryota"/>
</dbReference>
<dbReference type="GO" id="GO:0004312">
    <property type="term" value="F:fatty acid synthase activity"/>
    <property type="evidence" value="ECO:0007669"/>
    <property type="project" value="TreeGrafter"/>
</dbReference>
<dbReference type="Pfam" id="PF00109">
    <property type="entry name" value="ketoacyl-synt"/>
    <property type="match status" value="1"/>
</dbReference>
<dbReference type="SUPFAM" id="SSF47336">
    <property type="entry name" value="ACP-like"/>
    <property type="match status" value="1"/>
</dbReference>
<feature type="domain" description="Ketosynthase family 3 (KS3)" evidence="8">
    <location>
        <begin position="89"/>
        <end position="513"/>
    </location>
</feature>
<feature type="domain" description="PKS/mFAS DH" evidence="9">
    <location>
        <begin position="994"/>
        <end position="1307"/>
    </location>
</feature>
<evidence type="ECO:0000256" key="4">
    <source>
        <dbReference type="ARBA" id="ARBA00022679"/>
    </source>
</evidence>
<feature type="active site" description="Proton donor; for dehydratase activity" evidence="6">
    <location>
        <position position="1216"/>
    </location>
</feature>
<dbReference type="SUPFAM" id="SSF55048">
    <property type="entry name" value="Probable ACP-binding domain of malonyl-CoA ACP transacylase"/>
    <property type="match status" value="1"/>
</dbReference>
<dbReference type="PANTHER" id="PTHR43775:SF21">
    <property type="entry name" value="NON-REDUCING POLYKETIDE SYNTHASE AUSA-RELATED"/>
    <property type="match status" value="1"/>
</dbReference>
<dbReference type="Gene3D" id="3.10.129.110">
    <property type="entry name" value="Polyketide synthase dehydratase"/>
    <property type="match status" value="1"/>
</dbReference>
<accession>A8NPV9</accession>
<evidence type="ECO:0000313" key="10">
    <source>
        <dbReference type="EMBL" id="EAU86383.2"/>
    </source>
</evidence>
<comment type="caution">
    <text evidence="10">The sequence shown here is derived from an EMBL/GenBank/DDBJ whole genome shotgun (WGS) entry which is preliminary data.</text>
</comment>
<dbReference type="Pfam" id="PF00698">
    <property type="entry name" value="Acyl_transf_1"/>
    <property type="match status" value="1"/>
</dbReference>
<dbReference type="InterPro" id="IPR049551">
    <property type="entry name" value="PKS_DH_C"/>
</dbReference>
<dbReference type="InterPro" id="IPR042104">
    <property type="entry name" value="PKS_dehydratase_sf"/>
</dbReference>